<keyword evidence="2" id="KW-1185">Reference proteome</keyword>
<dbReference type="Proteomes" id="UP001500483">
    <property type="component" value="Unassembled WGS sequence"/>
</dbReference>
<accession>A0ABP6RKJ5</accession>
<gene>
    <name evidence="1" type="ORF">GCM10020366_17180</name>
</gene>
<evidence type="ECO:0008006" key="3">
    <source>
        <dbReference type="Google" id="ProtNLM"/>
    </source>
</evidence>
<dbReference type="SUPFAM" id="SSF82607">
    <property type="entry name" value="YbaB-like"/>
    <property type="match status" value="1"/>
</dbReference>
<name>A0ABP6RKJ5_9PSEU</name>
<dbReference type="InterPro" id="IPR036894">
    <property type="entry name" value="YbaB-like_sf"/>
</dbReference>
<dbReference type="InterPro" id="IPR004401">
    <property type="entry name" value="YbaB/EbfC"/>
</dbReference>
<reference evidence="2" key="1">
    <citation type="journal article" date="2019" name="Int. J. Syst. Evol. Microbiol.">
        <title>The Global Catalogue of Microorganisms (GCM) 10K type strain sequencing project: providing services to taxonomists for standard genome sequencing and annotation.</title>
        <authorList>
            <consortium name="The Broad Institute Genomics Platform"/>
            <consortium name="The Broad Institute Genome Sequencing Center for Infectious Disease"/>
            <person name="Wu L."/>
            <person name="Ma J."/>
        </authorList>
    </citation>
    <scope>NUCLEOTIDE SEQUENCE [LARGE SCALE GENOMIC DNA]</scope>
    <source>
        <strain evidence="2">JCM 9687</strain>
    </source>
</reference>
<protein>
    <recommendedName>
        <fullName evidence="3">YbaB/EbfC family DNA-binding protein</fullName>
    </recommendedName>
</protein>
<comment type="caution">
    <text evidence="1">The sequence shown here is derived from an EMBL/GenBank/DDBJ whole genome shotgun (WGS) entry which is preliminary data.</text>
</comment>
<dbReference type="Gene3D" id="3.30.1310.10">
    <property type="entry name" value="Nucleoid-associated protein YbaB-like domain"/>
    <property type="match status" value="1"/>
</dbReference>
<dbReference type="Pfam" id="PF02575">
    <property type="entry name" value="YbaB_DNA_bd"/>
    <property type="match status" value="1"/>
</dbReference>
<evidence type="ECO:0000313" key="2">
    <source>
        <dbReference type="Proteomes" id="UP001500483"/>
    </source>
</evidence>
<sequence length="104" mass="11289">MDWAELRRTADALDEQARLIREAREEQETLRFRGSSENGVATATCTGGGALLELDIRAGALASSRPEMISRDLLESIRAARRSAGEAVGERLQQLAPGFTSEAE</sequence>
<evidence type="ECO:0000313" key="1">
    <source>
        <dbReference type="EMBL" id="GAA3355768.1"/>
    </source>
</evidence>
<proteinExistence type="predicted"/>
<organism evidence="1 2">
    <name type="scientific">Saccharopolyspora gregorii</name>
    <dbReference type="NCBI Taxonomy" id="33914"/>
    <lineage>
        <taxon>Bacteria</taxon>
        <taxon>Bacillati</taxon>
        <taxon>Actinomycetota</taxon>
        <taxon>Actinomycetes</taxon>
        <taxon>Pseudonocardiales</taxon>
        <taxon>Pseudonocardiaceae</taxon>
        <taxon>Saccharopolyspora</taxon>
    </lineage>
</organism>
<dbReference type="RefSeq" id="WP_344925415.1">
    <property type="nucleotide sequence ID" value="NZ_BAAAYK010000038.1"/>
</dbReference>
<dbReference type="EMBL" id="BAAAYK010000038">
    <property type="protein sequence ID" value="GAA3355768.1"/>
    <property type="molecule type" value="Genomic_DNA"/>
</dbReference>